<comment type="function">
    <text evidence="4">Catalyzes ATP-dependent phosphorylation of adenosylcobinamide and addition of GMP to adenosylcobinamide phosphate.</text>
</comment>
<dbReference type="EC" id="2.7.7.62" evidence="9"/>
<comment type="catalytic activity">
    <reaction evidence="3">
        <text>adenosylcob(III)inamide + GTP = adenosylcob(III)inamide phosphate + GDP + H(+)</text>
        <dbReference type="Rhea" id="RHEA:15765"/>
        <dbReference type="ChEBI" id="CHEBI:2480"/>
        <dbReference type="ChEBI" id="CHEBI:15378"/>
        <dbReference type="ChEBI" id="CHEBI:37565"/>
        <dbReference type="ChEBI" id="CHEBI:58189"/>
        <dbReference type="ChEBI" id="CHEBI:58502"/>
        <dbReference type="EC" id="2.7.1.156"/>
    </reaction>
</comment>
<dbReference type="EC" id="2.7.1.156" evidence="8"/>
<dbReference type="SUPFAM" id="SSF52540">
    <property type="entry name" value="P-loop containing nucleoside triphosphate hydrolases"/>
    <property type="match status" value="1"/>
</dbReference>
<evidence type="ECO:0000256" key="16">
    <source>
        <dbReference type="ARBA" id="ARBA00029570"/>
    </source>
</evidence>
<dbReference type="PIRSF" id="PIRSF006135">
    <property type="entry name" value="CobU"/>
    <property type="match status" value="1"/>
</dbReference>
<proteinExistence type="inferred from homology"/>
<evidence type="ECO:0000256" key="3">
    <source>
        <dbReference type="ARBA" id="ARBA00001522"/>
    </source>
</evidence>
<dbReference type="CDD" id="cd00544">
    <property type="entry name" value="CobU"/>
    <property type="match status" value="1"/>
</dbReference>
<dbReference type="Pfam" id="PF02283">
    <property type="entry name" value="CobU"/>
    <property type="match status" value="1"/>
</dbReference>
<gene>
    <name evidence="18" type="primary">cobU</name>
    <name evidence="18" type="ORF">KI810_03960</name>
</gene>
<reference evidence="18 19" key="1">
    <citation type="submission" date="2021-05" db="EMBL/GenBank/DDBJ databases">
        <title>The draft genome of Geobacter luticola JCM 17780.</title>
        <authorList>
            <person name="Xu Z."/>
            <person name="Masuda Y."/>
            <person name="Itoh H."/>
            <person name="Senoo K."/>
        </authorList>
    </citation>
    <scope>NUCLEOTIDE SEQUENCE [LARGE SCALE GENOMIC DNA]</scope>
    <source>
        <strain evidence="18 19">JCM 17780</strain>
    </source>
</reference>
<name>A0ABS5SDT6_9BACT</name>
<keyword evidence="12" id="KW-0547">Nucleotide-binding</keyword>
<evidence type="ECO:0000313" key="19">
    <source>
        <dbReference type="Proteomes" id="UP000756860"/>
    </source>
</evidence>
<protein>
    <recommendedName>
        <fullName evidence="16">Adenosylcobinamide kinase</fullName>
        <ecNumber evidence="8">2.7.1.156</ecNumber>
        <ecNumber evidence="9">2.7.7.62</ecNumber>
    </recommendedName>
    <alternativeName>
        <fullName evidence="17">Adenosylcobinamide-phosphate guanylyltransferase</fullName>
    </alternativeName>
</protein>
<evidence type="ECO:0000256" key="7">
    <source>
        <dbReference type="ARBA" id="ARBA00007490"/>
    </source>
</evidence>
<keyword evidence="15" id="KW-0342">GTP-binding</keyword>
<evidence type="ECO:0000256" key="9">
    <source>
        <dbReference type="ARBA" id="ARBA00012523"/>
    </source>
</evidence>
<evidence type="ECO:0000256" key="12">
    <source>
        <dbReference type="ARBA" id="ARBA00022741"/>
    </source>
</evidence>
<accession>A0ABS5SDT6</accession>
<dbReference type="EMBL" id="JAHCVK010000001">
    <property type="protein sequence ID" value="MBT0652197.1"/>
    <property type="molecule type" value="Genomic_DNA"/>
</dbReference>
<organism evidence="18 19">
    <name type="scientific">Geomobilimonas luticola</name>
    <dbReference type="NCBI Taxonomy" id="1114878"/>
    <lineage>
        <taxon>Bacteria</taxon>
        <taxon>Pseudomonadati</taxon>
        <taxon>Thermodesulfobacteriota</taxon>
        <taxon>Desulfuromonadia</taxon>
        <taxon>Geobacterales</taxon>
        <taxon>Geobacteraceae</taxon>
        <taxon>Geomobilimonas</taxon>
    </lineage>
</organism>
<evidence type="ECO:0000256" key="17">
    <source>
        <dbReference type="ARBA" id="ARBA00030571"/>
    </source>
</evidence>
<keyword evidence="14" id="KW-0067">ATP-binding</keyword>
<evidence type="ECO:0000256" key="4">
    <source>
        <dbReference type="ARBA" id="ARBA00003889"/>
    </source>
</evidence>
<dbReference type="NCBIfam" id="NF004469">
    <property type="entry name" value="PRK05800.1"/>
    <property type="match status" value="1"/>
</dbReference>
<dbReference type="PANTHER" id="PTHR34848:SF1">
    <property type="entry name" value="BIFUNCTIONAL ADENOSYLCOBALAMIN BIOSYNTHESIS PROTEIN COBU"/>
    <property type="match status" value="1"/>
</dbReference>
<evidence type="ECO:0000256" key="15">
    <source>
        <dbReference type="ARBA" id="ARBA00023134"/>
    </source>
</evidence>
<comment type="pathway">
    <text evidence="6">Cofactor biosynthesis; adenosylcobalamin biosynthesis; adenosylcobalamin from cob(II)yrinate a,c-diamide: step 5/7.</text>
</comment>
<keyword evidence="11 18" id="KW-0808">Transferase</keyword>
<evidence type="ECO:0000256" key="5">
    <source>
        <dbReference type="ARBA" id="ARBA00004692"/>
    </source>
</evidence>
<keyword evidence="18" id="KW-0548">Nucleotidyltransferase</keyword>
<comment type="catalytic activity">
    <reaction evidence="1">
        <text>adenosylcob(III)inamide + ATP = adenosylcob(III)inamide phosphate + ADP + H(+)</text>
        <dbReference type="Rhea" id="RHEA:15769"/>
        <dbReference type="ChEBI" id="CHEBI:2480"/>
        <dbReference type="ChEBI" id="CHEBI:15378"/>
        <dbReference type="ChEBI" id="CHEBI:30616"/>
        <dbReference type="ChEBI" id="CHEBI:58502"/>
        <dbReference type="ChEBI" id="CHEBI:456216"/>
        <dbReference type="EC" id="2.7.1.156"/>
    </reaction>
</comment>
<comment type="caution">
    <text evidence="18">The sequence shown here is derived from an EMBL/GenBank/DDBJ whole genome shotgun (WGS) entry which is preliminary data.</text>
</comment>
<keyword evidence="10" id="KW-0169">Cobalamin biosynthesis</keyword>
<dbReference type="RefSeq" id="WP_214174153.1">
    <property type="nucleotide sequence ID" value="NZ_JAHCVK010000001.1"/>
</dbReference>
<evidence type="ECO:0000256" key="11">
    <source>
        <dbReference type="ARBA" id="ARBA00022679"/>
    </source>
</evidence>
<dbReference type="Proteomes" id="UP000756860">
    <property type="component" value="Unassembled WGS sequence"/>
</dbReference>
<dbReference type="InterPro" id="IPR027417">
    <property type="entry name" value="P-loop_NTPase"/>
</dbReference>
<evidence type="ECO:0000256" key="1">
    <source>
        <dbReference type="ARBA" id="ARBA00000312"/>
    </source>
</evidence>
<evidence type="ECO:0000256" key="2">
    <source>
        <dbReference type="ARBA" id="ARBA00000711"/>
    </source>
</evidence>
<evidence type="ECO:0000256" key="6">
    <source>
        <dbReference type="ARBA" id="ARBA00005159"/>
    </source>
</evidence>
<sequence length="173" mass="18778">MAKLTFITGGARSGKSRLAESLAVAYGEPLGYLATGHAGDGEMAERIARHQARRGAEWQTMEEPLDLAGVLRGHDCYFRAVLVDCVTLWLTNLLLTHDDPARVMEEVRSLADLLPTLQTPVILVSSEVGMGIVPENRLARTFRDLAGEANELLATAADEVYVMFSGLPLKLKG</sequence>
<evidence type="ECO:0000256" key="10">
    <source>
        <dbReference type="ARBA" id="ARBA00022573"/>
    </source>
</evidence>
<evidence type="ECO:0000313" key="18">
    <source>
        <dbReference type="EMBL" id="MBT0652197.1"/>
    </source>
</evidence>
<keyword evidence="19" id="KW-1185">Reference proteome</keyword>
<evidence type="ECO:0000256" key="8">
    <source>
        <dbReference type="ARBA" id="ARBA00012016"/>
    </source>
</evidence>
<dbReference type="GO" id="GO:0008820">
    <property type="term" value="F:cobinamide phosphate guanylyltransferase activity"/>
    <property type="evidence" value="ECO:0007669"/>
    <property type="project" value="UniProtKB-EC"/>
</dbReference>
<dbReference type="Gene3D" id="3.40.50.300">
    <property type="entry name" value="P-loop containing nucleotide triphosphate hydrolases"/>
    <property type="match status" value="1"/>
</dbReference>
<dbReference type="PANTHER" id="PTHR34848">
    <property type="match status" value="1"/>
</dbReference>
<evidence type="ECO:0000256" key="14">
    <source>
        <dbReference type="ARBA" id="ARBA00022840"/>
    </source>
</evidence>
<comment type="similarity">
    <text evidence="7">Belongs to the CobU/CobP family.</text>
</comment>
<dbReference type="InterPro" id="IPR003203">
    <property type="entry name" value="CobU/CobP"/>
</dbReference>
<evidence type="ECO:0000256" key="13">
    <source>
        <dbReference type="ARBA" id="ARBA00022777"/>
    </source>
</evidence>
<dbReference type="GO" id="GO:0043752">
    <property type="term" value="F:adenosylcobinamide kinase activity"/>
    <property type="evidence" value="ECO:0007669"/>
    <property type="project" value="UniProtKB-EC"/>
</dbReference>
<comment type="catalytic activity">
    <reaction evidence="2">
        <text>adenosylcob(III)inamide phosphate + GTP + H(+) = adenosylcob(III)inamide-GDP + diphosphate</text>
        <dbReference type="Rhea" id="RHEA:22712"/>
        <dbReference type="ChEBI" id="CHEBI:15378"/>
        <dbReference type="ChEBI" id="CHEBI:33019"/>
        <dbReference type="ChEBI" id="CHEBI:37565"/>
        <dbReference type="ChEBI" id="CHEBI:58502"/>
        <dbReference type="ChEBI" id="CHEBI:60487"/>
        <dbReference type="EC" id="2.7.7.62"/>
    </reaction>
</comment>
<keyword evidence="13 18" id="KW-0418">Kinase</keyword>
<comment type="pathway">
    <text evidence="5">Cofactor biosynthesis; adenosylcobalamin biosynthesis; adenosylcobalamin from cob(II)yrinate a,c-diamide: step 6/7.</text>
</comment>